<dbReference type="EMBL" id="CAJNYT010001464">
    <property type="protein sequence ID" value="CAF3411916.1"/>
    <property type="molecule type" value="Genomic_DNA"/>
</dbReference>
<proteinExistence type="predicted"/>
<accession>A0A820VQV1</accession>
<gene>
    <name evidence="1" type="ORF">GRG538_LOCUS10990</name>
    <name evidence="2" type="ORF">QYT958_LOCUS4960</name>
</gene>
<sequence length="402" mass="47588">MNNQRRYYELLSPPQVLTEKQNNAPAINISLDSDYVTEDEEEEVHLKYQLKPLEEQVLSQKLSQLSTTSHQLNENLEVINEDMNQNVPYYLSKESKSFQQVISHITHNDLREELRQMALLIHELLMINLEKSLWKTYLEAGTGQLYINEMTNDDKINPQIWPIEVQQSMRKNSITNTDHTASLTYTTQYLDDLDKRMEQYQTKLYVKKAQLSAYVKTVEIFVLQTLEFVQLETTYHIALVKYNYKDCILKLKYLQHNPTRKQKQIIEQLIHAKYQEEITREEYNLLQQRLSIHKSSHVGLELAEETFLNTNENQQCMTVAQKAKEDMIQLYLSSAKAQMERYQKQFYSKLKQFWLGQHTLSNDKKLTPLIIDLIEQRSKNISESVKCVYKYKFDLLHISSVN</sequence>
<protein>
    <submittedName>
        <fullName evidence="2">Uncharacterized protein</fullName>
    </submittedName>
</protein>
<dbReference type="Proteomes" id="UP000663848">
    <property type="component" value="Unassembled WGS sequence"/>
</dbReference>
<dbReference type="Proteomes" id="UP000663872">
    <property type="component" value="Unassembled WGS sequence"/>
</dbReference>
<dbReference type="AlphaFoldDB" id="A0A820VQV1"/>
<comment type="caution">
    <text evidence="2">The sequence shown here is derived from an EMBL/GenBank/DDBJ whole genome shotgun (WGS) entry which is preliminary data.</text>
</comment>
<evidence type="ECO:0000313" key="2">
    <source>
        <dbReference type="EMBL" id="CAF4504517.1"/>
    </source>
</evidence>
<evidence type="ECO:0000313" key="1">
    <source>
        <dbReference type="EMBL" id="CAF3411916.1"/>
    </source>
</evidence>
<reference evidence="2" key="1">
    <citation type="submission" date="2021-02" db="EMBL/GenBank/DDBJ databases">
        <authorList>
            <person name="Nowell W R."/>
        </authorList>
    </citation>
    <scope>NUCLEOTIDE SEQUENCE</scope>
</reference>
<name>A0A820VQV1_9BILA</name>
<dbReference type="EMBL" id="CAJOBR010000396">
    <property type="protein sequence ID" value="CAF4504517.1"/>
    <property type="molecule type" value="Genomic_DNA"/>
</dbReference>
<organism evidence="2 3">
    <name type="scientific">Rotaria socialis</name>
    <dbReference type="NCBI Taxonomy" id="392032"/>
    <lineage>
        <taxon>Eukaryota</taxon>
        <taxon>Metazoa</taxon>
        <taxon>Spiralia</taxon>
        <taxon>Gnathifera</taxon>
        <taxon>Rotifera</taxon>
        <taxon>Eurotatoria</taxon>
        <taxon>Bdelloidea</taxon>
        <taxon>Philodinida</taxon>
        <taxon>Philodinidae</taxon>
        <taxon>Rotaria</taxon>
    </lineage>
</organism>
<evidence type="ECO:0000313" key="3">
    <source>
        <dbReference type="Proteomes" id="UP000663848"/>
    </source>
</evidence>